<dbReference type="PANTHER" id="PTHR22930:SF258">
    <property type="entry name" value="PROTEIN ALP1-LIKE ISOFORM X1"/>
    <property type="match status" value="1"/>
</dbReference>
<evidence type="ECO:0000256" key="3">
    <source>
        <dbReference type="ARBA" id="ARBA00006958"/>
    </source>
</evidence>
<evidence type="ECO:0000256" key="5">
    <source>
        <dbReference type="ARBA" id="ARBA00022723"/>
    </source>
</evidence>
<dbReference type="Proteomes" id="UP000792457">
    <property type="component" value="Unassembled WGS sequence"/>
</dbReference>
<feature type="domain" description="DDE Tnp4" evidence="8">
    <location>
        <begin position="150"/>
        <end position="204"/>
    </location>
</feature>
<keyword evidence="10" id="KW-1185">Reference proteome</keyword>
<dbReference type="InterPro" id="IPR045249">
    <property type="entry name" value="HARBI1-like"/>
</dbReference>
<evidence type="ECO:0000256" key="6">
    <source>
        <dbReference type="ARBA" id="ARBA00022801"/>
    </source>
</evidence>
<evidence type="ECO:0000259" key="8">
    <source>
        <dbReference type="Pfam" id="PF13359"/>
    </source>
</evidence>
<name>A0A8K0K9M0_LADFU</name>
<keyword evidence="6" id="KW-0378">Hydrolase</keyword>
<sequence>MDKGILAAIVAAYIIKKRQGRKKREWVKKWVLKRQSRGVFNSLLMELRLEEKETYKNFLHMSADDFDCLLKMVSHKITKANTVMRKSILPEERLALTLRFLATGDSYHSLMYLFRIPKQTISKIVPECCQAIYEVFKDEYMKPFPFKNQPAPNRIFNYRLSRARRVVENVFGLLASRFRILRNTILLQPEKVITVVSAIVCIHNFLISRNSNQIYLPPGTFDQENELEISTNESSTSSLLSLETFSGHNYSNASKEVREEFKNYFM</sequence>
<accession>A0A8K0K9M0</accession>
<dbReference type="GO" id="GO:0005634">
    <property type="term" value="C:nucleus"/>
    <property type="evidence" value="ECO:0007669"/>
    <property type="project" value="UniProtKB-SubCell"/>
</dbReference>
<protein>
    <recommendedName>
        <fullName evidence="8">DDE Tnp4 domain-containing protein</fullName>
    </recommendedName>
</protein>
<evidence type="ECO:0000256" key="7">
    <source>
        <dbReference type="ARBA" id="ARBA00023242"/>
    </source>
</evidence>
<dbReference type="PANTHER" id="PTHR22930">
    <property type="match status" value="1"/>
</dbReference>
<dbReference type="InterPro" id="IPR027806">
    <property type="entry name" value="HARBI1_dom"/>
</dbReference>
<gene>
    <name evidence="9" type="ORF">J437_LFUL009881</name>
</gene>
<evidence type="ECO:0000256" key="1">
    <source>
        <dbReference type="ARBA" id="ARBA00001968"/>
    </source>
</evidence>
<comment type="caution">
    <text evidence="9">The sequence shown here is derived from an EMBL/GenBank/DDBJ whole genome shotgun (WGS) entry which is preliminary data.</text>
</comment>
<dbReference type="AlphaFoldDB" id="A0A8K0K9M0"/>
<evidence type="ECO:0000313" key="10">
    <source>
        <dbReference type="Proteomes" id="UP000792457"/>
    </source>
</evidence>
<dbReference type="EMBL" id="KZ308470">
    <property type="protein sequence ID" value="KAG8230201.1"/>
    <property type="molecule type" value="Genomic_DNA"/>
</dbReference>
<evidence type="ECO:0000313" key="9">
    <source>
        <dbReference type="EMBL" id="KAG8230201.1"/>
    </source>
</evidence>
<keyword evidence="7" id="KW-0539">Nucleus</keyword>
<comment type="cofactor">
    <cofactor evidence="1">
        <name>a divalent metal cation</name>
        <dbReference type="ChEBI" id="CHEBI:60240"/>
    </cofactor>
</comment>
<dbReference type="GO" id="GO:0016787">
    <property type="term" value="F:hydrolase activity"/>
    <property type="evidence" value="ECO:0007669"/>
    <property type="project" value="UniProtKB-KW"/>
</dbReference>
<dbReference type="Pfam" id="PF13359">
    <property type="entry name" value="DDE_Tnp_4"/>
    <property type="match status" value="1"/>
</dbReference>
<keyword evidence="4" id="KW-0540">Nuclease</keyword>
<dbReference type="OrthoDB" id="1681765at2759"/>
<proteinExistence type="inferred from homology"/>
<reference evidence="9" key="2">
    <citation type="submission" date="2017-10" db="EMBL/GenBank/DDBJ databases">
        <title>Ladona fulva Genome sequencing and assembly.</title>
        <authorList>
            <person name="Murali S."/>
            <person name="Richards S."/>
            <person name="Bandaranaike D."/>
            <person name="Bellair M."/>
            <person name="Blankenburg K."/>
            <person name="Chao H."/>
            <person name="Dinh H."/>
            <person name="Doddapaneni H."/>
            <person name="Dugan-Rocha S."/>
            <person name="Elkadiri S."/>
            <person name="Gnanaolivu R."/>
            <person name="Hernandez B."/>
            <person name="Skinner E."/>
            <person name="Javaid M."/>
            <person name="Lee S."/>
            <person name="Li M."/>
            <person name="Ming W."/>
            <person name="Munidasa M."/>
            <person name="Muniz J."/>
            <person name="Nguyen L."/>
            <person name="Hughes D."/>
            <person name="Osuji N."/>
            <person name="Pu L.-L."/>
            <person name="Puazo M."/>
            <person name="Qu C."/>
            <person name="Quiroz J."/>
            <person name="Raj R."/>
            <person name="Weissenberger G."/>
            <person name="Xin Y."/>
            <person name="Zou X."/>
            <person name="Han Y."/>
            <person name="Worley K."/>
            <person name="Muzny D."/>
            <person name="Gibbs R."/>
        </authorList>
    </citation>
    <scope>NUCLEOTIDE SEQUENCE</scope>
    <source>
        <strain evidence="9">Sampled in the wild</strain>
    </source>
</reference>
<evidence type="ECO:0000256" key="4">
    <source>
        <dbReference type="ARBA" id="ARBA00022722"/>
    </source>
</evidence>
<dbReference type="GO" id="GO:0004518">
    <property type="term" value="F:nuclease activity"/>
    <property type="evidence" value="ECO:0007669"/>
    <property type="project" value="UniProtKB-KW"/>
</dbReference>
<keyword evidence="5" id="KW-0479">Metal-binding</keyword>
<dbReference type="GO" id="GO:0046872">
    <property type="term" value="F:metal ion binding"/>
    <property type="evidence" value="ECO:0007669"/>
    <property type="project" value="UniProtKB-KW"/>
</dbReference>
<reference evidence="9" key="1">
    <citation type="submission" date="2013-04" db="EMBL/GenBank/DDBJ databases">
        <authorList>
            <person name="Qu J."/>
            <person name="Murali S.C."/>
            <person name="Bandaranaike D."/>
            <person name="Bellair M."/>
            <person name="Blankenburg K."/>
            <person name="Chao H."/>
            <person name="Dinh H."/>
            <person name="Doddapaneni H."/>
            <person name="Downs B."/>
            <person name="Dugan-Rocha S."/>
            <person name="Elkadiri S."/>
            <person name="Gnanaolivu R.D."/>
            <person name="Hernandez B."/>
            <person name="Javaid M."/>
            <person name="Jayaseelan J.C."/>
            <person name="Lee S."/>
            <person name="Li M."/>
            <person name="Ming W."/>
            <person name="Munidasa M."/>
            <person name="Muniz J."/>
            <person name="Nguyen L."/>
            <person name="Ongeri F."/>
            <person name="Osuji N."/>
            <person name="Pu L.-L."/>
            <person name="Puazo M."/>
            <person name="Qu C."/>
            <person name="Quiroz J."/>
            <person name="Raj R."/>
            <person name="Weissenberger G."/>
            <person name="Xin Y."/>
            <person name="Zou X."/>
            <person name="Han Y."/>
            <person name="Richards S."/>
            <person name="Worley K."/>
            <person name="Muzny D."/>
            <person name="Gibbs R."/>
        </authorList>
    </citation>
    <scope>NUCLEOTIDE SEQUENCE</scope>
    <source>
        <strain evidence="9">Sampled in the wild</strain>
    </source>
</reference>
<evidence type="ECO:0000256" key="2">
    <source>
        <dbReference type="ARBA" id="ARBA00004123"/>
    </source>
</evidence>
<organism evidence="9 10">
    <name type="scientific">Ladona fulva</name>
    <name type="common">Scarce chaser dragonfly</name>
    <name type="synonym">Libellula fulva</name>
    <dbReference type="NCBI Taxonomy" id="123851"/>
    <lineage>
        <taxon>Eukaryota</taxon>
        <taxon>Metazoa</taxon>
        <taxon>Ecdysozoa</taxon>
        <taxon>Arthropoda</taxon>
        <taxon>Hexapoda</taxon>
        <taxon>Insecta</taxon>
        <taxon>Pterygota</taxon>
        <taxon>Palaeoptera</taxon>
        <taxon>Odonata</taxon>
        <taxon>Epiprocta</taxon>
        <taxon>Anisoptera</taxon>
        <taxon>Libelluloidea</taxon>
        <taxon>Libellulidae</taxon>
        <taxon>Ladona</taxon>
    </lineage>
</organism>
<comment type="similarity">
    <text evidence="3">Belongs to the HARBI1 family.</text>
</comment>
<comment type="subcellular location">
    <subcellularLocation>
        <location evidence="2">Nucleus</location>
    </subcellularLocation>
</comment>